<accession>A0ABP5YD50</accession>
<dbReference type="Proteomes" id="UP001501777">
    <property type="component" value="Unassembled WGS sequence"/>
</dbReference>
<organism evidence="2 3">
    <name type="scientific">Streptomyces longisporus</name>
    <dbReference type="NCBI Taxonomy" id="1948"/>
    <lineage>
        <taxon>Bacteria</taxon>
        <taxon>Bacillati</taxon>
        <taxon>Actinomycetota</taxon>
        <taxon>Actinomycetes</taxon>
        <taxon>Kitasatosporales</taxon>
        <taxon>Streptomycetaceae</taxon>
        <taxon>Streptomyces</taxon>
    </lineage>
</organism>
<feature type="region of interest" description="Disordered" evidence="1">
    <location>
        <begin position="72"/>
        <end position="112"/>
    </location>
</feature>
<proteinExistence type="predicted"/>
<sequence>MIEHVRDKGLGAGFACRVLGLRGVAAGRADDAEGAVDDRGVGAPHRPAALGVQQHHAHAVCKDVVDLAGDARPLLGDGDGDPGRGETLRLGQCGPSLELGDIGAPGSDSQPD</sequence>
<gene>
    <name evidence="2" type="ORF">GCM10010276_11620</name>
</gene>
<comment type="caution">
    <text evidence="2">The sequence shown here is derived from an EMBL/GenBank/DDBJ whole genome shotgun (WGS) entry which is preliminary data.</text>
</comment>
<name>A0ABP5YD50_STRLO</name>
<evidence type="ECO:0000313" key="2">
    <source>
        <dbReference type="EMBL" id="GAA2477240.1"/>
    </source>
</evidence>
<evidence type="ECO:0000256" key="1">
    <source>
        <dbReference type="SAM" id="MobiDB-lite"/>
    </source>
</evidence>
<dbReference type="EMBL" id="BAAASG010000002">
    <property type="protein sequence ID" value="GAA2477240.1"/>
    <property type="molecule type" value="Genomic_DNA"/>
</dbReference>
<reference evidence="3" key="1">
    <citation type="journal article" date="2019" name="Int. J. Syst. Evol. Microbiol.">
        <title>The Global Catalogue of Microorganisms (GCM) 10K type strain sequencing project: providing services to taxonomists for standard genome sequencing and annotation.</title>
        <authorList>
            <consortium name="The Broad Institute Genomics Platform"/>
            <consortium name="The Broad Institute Genome Sequencing Center for Infectious Disease"/>
            <person name="Wu L."/>
            <person name="Ma J."/>
        </authorList>
    </citation>
    <scope>NUCLEOTIDE SEQUENCE [LARGE SCALE GENOMIC DNA]</scope>
    <source>
        <strain evidence="3">JCM 4395</strain>
    </source>
</reference>
<evidence type="ECO:0000313" key="3">
    <source>
        <dbReference type="Proteomes" id="UP001501777"/>
    </source>
</evidence>
<protein>
    <submittedName>
        <fullName evidence="2">Uncharacterized protein</fullName>
    </submittedName>
</protein>
<keyword evidence="3" id="KW-1185">Reference proteome</keyword>